<proteinExistence type="predicted"/>
<keyword evidence="2" id="KW-1185">Reference proteome</keyword>
<protein>
    <submittedName>
        <fullName evidence="1">Uncharacterized protein</fullName>
    </submittedName>
</protein>
<dbReference type="RefSeq" id="WP_077348578.1">
    <property type="nucleotide sequence ID" value="NZ_CP019607.1"/>
</dbReference>
<gene>
    <name evidence="1" type="ORF">BW733_05340</name>
</gene>
<accession>A0A1Q2CW45</accession>
<dbReference type="AlphaFoldDB" id="A0A1Q2CW45"/>
<dbReference type="Proteomes" id="UP000188235">
    <property type="component" value="Chromosome"/>
</dbReference>
<evidence type="ECO:0000313" key="2">
    <source>
        <dbReference type="Proteomes" id="UP000188235"/>
    </source>
</evidence>
<dbReference type="STRING" id="399497.BW733_05340"/>
<evidence type="ECO:0000313" key="1">
    <source>
        <dbReference type="EMBL" id="AQP50338.1"/>
    </source>
</evidence>
<name>A0A1Q2CW45_9ACTN</name>
<dbReference type="OrthoDB" id="3480714at2"/>
<dbReference type="KEGG" id="tfa:BW733_05340"/>
<organism evidence="1 2">
    <name type="scientific">Tessaracoccus flavescens</name>
    <dbReference type="NCBI Taxonomy" id="399497"/>
    <lineage>
        <taxon>Bacteria</taxon>
        <taxon>Bacillati</taxon>
        <taxon>Actinomycetota</taxon>
        <taxon>Actinomycetes</taxon>
        <taxon>Propionibacteriales</taxon>
        <taxon>Propionibacteriaceae</taxon>
        <taxon>Tessaracoccus</taxon>
    </lineage>
</organism>
<dbReference type="EMBL" id="CP019607">
    <property type="protein sequence ID" value="AQP50338.1"/>
    <property type="molecule type" value="Genomic_DNA"/>
</dbReference>
<reference evidence="1 2" key="1">
    <citation type="journal article" date="2008" name="Int. J. Syst. Evol. Microbiol.">
        <title>Tessaracoccus flavescens sp. nov., isolated from marine sediment.</title>
        <authorList>
            <person name="Lee D.W."/>
            <person name="Lee S.D."/>
        </authorList>
    </citation>
    <scope>NUCLEOTIDE SEQUENCE [LARGE SCALE GENOMIC DNA]</scope>
    <source>
        <strain evidence="1 2">SST-39T</strain>
    </source>
</reference>
<sequence>MSVLAATPGVIPYVDFPYVDFHDGPRRILTVISEGSGLITLTSRPVMLVDGREYHCVWGPVTFEVPADRNVHIGGYILGGQAITGMGSFLLEPGNDEQIVFRHRSLSSIGEFHRLPPAQFGY</sequence>